<organism evidence="1 2">
    <name type="scientific">Escallonia rubra</name>
    <dbReference type="NCBI Taxonomy" id="112253"/>
    <lineage>
        <taxon>Eukaryota</taxon>
        <taxon>Viridiplantae</taxon>
        <taxon>Streptophyta</taxon>
        <taxon>Embryophyta</taxon>
        <taxon>Tracheophyta</taxon>
        <taxon>Spermatophyta</taxon>
        <taxon>Magnoliopsida</taxon>
        <taxon>eudicotyledons</taxon>
        <taxon>Gunneridae</taxon>
        <taxon>Pentapetalae</taxon>
        <taxon>asterids</taxon>
        <taxon>campanulids</taxon>
        <taxon>Escalloniales</taxon>
        <taxon>Escalloniaceae</taxon>
        <taxon>Escallonia</taxon>
    </lineage>
</organism>
<reference evidence="1" key="1">
    <citation type="submission" date="2022-12" db="EMBL/GenBank/DDBJ databases">
        <title>Draft genome assemblies for two species of Escallonia (Escalloniales).</title>
        <authorList>
            <person name="Chanderbali A."/>
            <person name="Dervinis C."/>
            <person name="Anghel I."/>
            <person name="Soltis D."/>
            <person name="Soltis P."/>
            <person name="Zapata F."/>
        </authorList>
    </citation>
    <scope>NUCLEOTIDE SEQUENCE</scope>
    <source>
        <strain evidence="1">UCBG92.1500</strain>
        <tissue evidence="1">Leaf</tissue>
    </source>
</reference>
<name>A0AA88RHK1_9ASTE</name>
<sequence length="100" mass="10828">MAPNTKEVATELLPLLRVYTDGTIERLVSPPFVPLTLDETITGVSSRDISISSNVSARLYLPKHGHTDDSQKLPIFGSTFTAAFVLDSPFLPITTVTSIP</sequence>
<protein>
    <submittedName>
        <fullName evidence="1">Uncharacterized protein</fullName>
    </submittedName>
</protein>
<dbReference type="EMBL" id="JAVXUO010000782">
    <property type="protein sequence ID" value="KAK2989167.1"/>
    <property type="molecule type" value="Genomic_DNA"/>
</dbReference>
<accession>A0AA88RHK1</accession>
<comment type="caution">
    <text evidence="1">The sequence shown here is derived from an EMBL/GenBank/DDBJ whole genome shotgun (WGS) entry which is preliminary data.</text>
</comment>
<evidence type="ECO:0000313" key="2">
    <source>
        <dbReference type="Proteomes" id="UP001187471"/>
    </source>
</evidence>
<evidence type="ECO:0000313" key="1">
    <source>
        <dbReference type="EMBL" id="KAK2989167.1"/>
    </source>
</evidence>
<gene>
    <name evidence="1" type="ORF">RJ640_014130</name>
</gene>
<proteinExistence type="predicted"/>
<dbReference type="AlphaFoldDB" id="A0AA88RHK1"/>
<dbReference type="Proteomes" id="UP001187471">
    <property type="component" value="Unassembled WGS sequence"/>
</dbReference>
<keyword evidence="2" id="KW-1185">Reference proteome</keyword>